<evidence type="ECO:0000256" key="1">
    <source>
        <dbReference type="SAM" id="Phobius"/>
    </source>
</evidence>
<protein>
    <recommendedName>
        <fullName evidence="2">DUF4220 domain-containing protein</fullName>
    </recommendedName>
</protein>
<dbReference type="EMBL" id="CM029041">
    <property type="protein sequence ID" value="KAG2626480.1"/>
    <property type="molecule type" value="Genomic_DNA"/>
</dbReference>
<keyword evidence="4" id="KW-1185">Reference proteome</keyword>
<dbReference type="PANTHER" id="PTHR31325">
    <property type="entry name" value="OS01G0798800 PROTEIN-RELATED"/>
    <property type="match status" value="1"/>
</dbReference>
<dbReference type="Proteomes" id="UP000823388">
    <property type="component" value="Chromosome 3K"/>
</dbReference>
<organism evidence="3 4">
    <name type="scientific">Panicum virgatum</name>
    <name type="common">Blackwell switchgrass</name>
    <dbReference type="NCBI Taxonomy" id="38727"/>
    <lineage>
        <taxon>Eukaryota</taxon>
        <taxon>Viridiplantae</taxon>
        <taxon>Streptophyta</taxon>
        <taxon>Embryophyta</taxon>
        <taxon>Tracheophyta</taxon>
        <taxon>Spermatophyta</taxon>
        <taxon>Magnoliopsida</taxon>
        <taxon>Liliopsida</taxon>
        <taxon>Poales</taxon>
        <taxon>Poaceae</taxon>
        <taxon>PACMAD clade</taxon>
        <taxon>Panicoideae</taxon>
        <taxon>Panicodae</taxon>
        <taxon>Paniceae</taxon>
        <taxon>Panicinae</taxon>
        <taxon>Panicum</taxon>
        <taxon>Panicum sect. Hiantes</taxon>
    </lineage>
</organism>
<feature type="transmembrane region" description="Helical" evidence="1">
    <location>
        <begin position="57"/>
        <end position="74"/>
    </location>
</feature>
<feature type="transmembrane region" description="Helical" evidence="1">
    <location>
        <begin position="372"/>
        <end position="393"/>
    </location>
</feature>
<comment type="caution">
    <text evidence="3">The sequence shown here is derived from an EMBL/GenBank/DDBJ whole genome shotgun (WGS) entry which is preliminary data.</text>
</comment>
<feature type="transmembrane region" description="Helical" evidence="1">
    <location>
        <begin position="27"/>
        <end position="45"/>
    </location>
</feature>
<proteinExistence type="predicted"/>
<sequence length="687" mass="77533">MAVSRAAICGIRESLGTVQGSLLRLEVVVLLSALILAVLVLYGSANRRSSDKLLRGAMWMAYSMSYVVVSYAVGIIQDGPFRGETFVLWAAALLLIQASAYSAPVHSRRDVDQRKKLLLQHVLQTGLVLWLIVNATGRNASYRAAIWAFWALNVLKTAAKIAEMIQTSRSDMSVKVVAEYMAVEEDLSPEHMPPDPATMRGYRYIFHGEEIKEPVTHDGGHPARDNMFSQSAAKSVVTIDQQWIDQQPYSDVEKDRAKDFCLAFALFKLLKRRFYGYVPAEAVSDKARDLVLTGLIHAGATGPDAAFRVVEAELTFLCDFFYTRNIVLVGAKTYICIAVAVAGLTMWTAFFGTLGPGYHRPHVGVRDLDRSVTMLVVVTTAGLEVFQAVAGFASNWRYVKTVYQCVRDDWPWSKRRRSHLWWKESITPPETKYWEDKVGQYVLLKRFHHRPCNLLSWLTLYLVEPRRQGQKRGRRKPLLKQSHCRLSNGVATLRKHHLLPRLAWVCRLPKLTDQILAWHVVTTSCDWDYSGRPPGLAPASDEHHWLIATKLSNYCAYLAAFVPKMLPDPSYNTEQIFDSVVQQARDHLDDCRTVSSILHRLGEMEATELPHVQDGATYERAWSATIIERAAVVLAEFWIEFLLFLAPSDNVDIHAEMLGAGGEFMTQLWALLAHAGVLERPPVMHRQ</sequence>
<dbReference type="AlphaFoldDB" id="A0A8T0UUN6"/>
<gene>
    <name evidence="3" type="ORF">PVAP13_3KG352927</name>
</gene>
<evidence type="ECO:0000313" key="4">
    <source>
        <dbReference type="Proteomes" id="UP000823388"/>
    </source>
</evidence>
<feature type="transmembrane region" description="Helical" evidence="1">
    <location>
        <begin position="86"/>
        <end position="105"/>
    </location>
</feature>
<dbReference type="Pfam" id="PF13968">
    <property type="entry name" value="DUF4220"/>
    <property type="match status" value="1"/>
</dbReference>
<feature type="transmembrane region" description="Helical" evidence="1">
    <location>
        <begin position="334"/>
        <end position="352"/>
    </location>
</feature>
<keyword evidence="1" id="KW-1133">Transmembrane helix</keyword>
<feature type="domain" description="DUF4220" evidence="2">
    <location>
        <begin position="59"/>
        <end position="445"/>
    </location>
</feature>
<dbReference type="Pfam" id="PF04578">
    <property type="entry name" value="DUF594"/>
    <property type="match status" value="1"/>
</dbReference>
<evidence type="ECO:0000313" key="3">
    <source>
        <dbReference type="EMBL" id="KAG2626480.1"/>
    </source>
</evidence>
<reference evidence="3" key="1">
    <citation type="submission" date="2020-05" db="EMBL/GenBank/DDBJ databases">
        <title>WGS assembly of Panicum virgatum.</title>
        <authorList>
            <person name="Lovell J.T."/>
            <person name="Jenkins J."/>
            <person name="Shu S."/>
            <person name="Juenger T.E."/>
            <person name="Schmutz J."/>
        </authorList>
    </citation>
    <scope>NUCLEOTIDE SEQUENCE</scope>
    <source>
        <strain evidence="3">AP13</strain>
    </source>
</reference>
<dbReference type="InterPro" id="IPR007658">
    <property type="entry name" value="DUF594"/>
</dbReference>
<dbReference type="InterPro" id="IPR025315">
    <property type="entry name" value="DUF4220"/>
</dbReference>
<evidence type="ECO:0000259" key="2">
    <source>
        <dbReference type="Pfam" id="PF13968"/>
    </source>
</evidence>
<name>A0A8T0UUN6_PANVG</name>
<keyword evidence="1" id="KW-0812">Transmembrane</keyword>
<accession>A0A8T0UUN6</accession>
<keyword evidence="1" id="KW-0472">Membrane</keyword>